<sequence length="69" mass="7313">MSVLGTAPLEQVGTLLVRGLVSGIACYLAIRVTDGLFAQLAAAVFFTIVLAVPWELVNRLVGREPNDGE</sequence>
<proteinExistence type="predicted"/>
<reference evidence="2 5" key="1">
    <citation type="submission" date="2020-06" db="EMBL/GenBank/DDBJ databases">
        <title>Haloterrigena sp. nov., an extremely halophilic archaeon isolated from a saline sediment.</title>
        <authorList>
            <person name="Liu B.-B."/>
        </authorList>
    </citation>
    <scope>NUCLEOTIDE SEQUENCE</scope>
    <source>
        <strain evidence="2">SYSU A121-1</strain>
        <strain evidence="3 5">SYSU A558-1</strain>
    </source>
</reference>
<dbReference type="EMBL" id="JABUQZ010000001">
    <property type="protein sequence ID" value="NUC72219.1"/>
    <property type="molecule type" value="Genomic_DNA"/>
</dbReference>
<accession>A0A8J8GR07</accession>
<dbReference type="OrthoDB" id="187484at2157"/>
<organism evidence="2 4">
    <name type="scientific">Haloterrigena gelatinilytica</name>
    <dbReference type="NCBI Taxonomy" id="2741724"/>
    <lineage>
        <taxon>Archaea</taxon>
        <taxon>Methanobacteriati</taxon>
        <taxon>Methanobacteriota</taxon>
        <taxon>Stenosarchaea group</taxon>
        <taxon>Halobacteria</taxon>
        <taxon>Halobacteriales</taxon>
        <taxon>Natrialbaceae</taxon>
        <taxon>Haloterrigena</taxon>
    </lineage>
</organism>
<gene>
    <name evidence="2" type="ORF">HT576_13120</name>
    <name evidence="3" type="ORF">HTZ84_07830</name>
</gene>
<dbReference type="Proteomes" id="UP000728647">
    <property type="component" value="Unassembled WGS sequence"/>
</dbReference>
<comment type="caution">
    <text evidence="2">The sequence shown here is derived from an EMBL/GenBank/DDBJ whole genome shotgun (WGS) entry which is preliminary data.</text>
</comment>
<evidence type="ECO:0000256" key="1">
    <source>
        <dbReference type="SAM" id="Phobius"/>
    </source>
</evidence>
<dbReference type="AlphaFoldDB" id="A0A8J8GR07"/>
<evidence type="ECO:0000313" key="4">
    <source>
        <dbReference type="Proteomes" id="UP000728647"/>
    </source>
</evidence>
<keyword evidence="1" id="KW-0472">Membrane</keyword>
<dbReference type="Proteomes" id="UP001016761">
    <property type="component" value="Unassembled WGS sequence"/>
</dbReference>
<protein>
    <submittedName>
        <fullName evidence="2">Uncharacterized protein</fullName>
    </submittedName>
</protein>
<keyword evidence="1" id="KW-0812">Transmembrane</keyword>
<evidence type="ECO:0000313" key="5">
    <source>
        <dbReference type="Proteomes" id="UP001016761"/>
    </source>
</evidence>
<evidence type="ECO:0000313" key="3">
    <source>
        <dbReference type="EMBL" id="NUC72219.1"/>
    </source>
</evidence>
<keyword evidence="1" id="KW-1133">Transmembrane helix</keyword>
<name>A0A8J8GR07_9EURY</name>
<feature type="transmembrane region" description="Helical" evidence="1">
    <location>
        <begin position="36"/>
        <end position="57"/>
    </location>
</feature>
<dbReference type="RefSeq" id="WP_174680160.1">
    <property type="nucleotide sequence ID" value="NZ_JABUQZ010000001.1"/>
</dbReference>
<evidence type="ECO:0000313" key="2">
    <source>
        <dbReference type="EMBL" id="NUB91955.1"/>
    </source>
</evidence>
<keyword evidence="5" id="KW-1185">Reference proteome</keyword>
<dbReference type="EMBL" id="JABURA010000001">
    <property type="protein sequence ID" value="NUB91955.1"/>
    <property type="molecule type" value="Genomic_DNA"/>
</dbReference>